<dbReference type="Proteomes" id="UP000326170">
    <property type="component" value="Chromosome"/>
</dbReference>
<name>A0A5P9P5Q1_9EURY</name>
<evidence type="ECO:0000256" key="1">
    <source>
        <dbReference type="SAM" id="Phobius"/>
    </source>
</evidence>
<dbReference type="KEGG" id="nas:GCU68_13355"/>
<organism evidence="2 3">
    <name type="scientific">Natronorubrum aibiense</name>
    <dbReference type="NCBI Taxonomy" id="348826"/>
    <lineage>
        <taxon>Archaea</taxon>
        <taxon>Methanobacteriati</taxon>
        <taxon>Methanobacteriota</taxon>
        <taxon>Stenosarchaea group</taxon>
        <taxon>Halobacteria</taxon>
        <taxon>Halobacteriales</taxon>
        <taxon>Natrialbaceae</taxon>
        <taxon>Natronorubrum</taxon>
    </lineage>
</organism>
<feature type="transmembrane region" description="Helical" evidence="1">
    <location>
        <begin position="91"/>
        <end position="112"/>
    </location>
</feature>
<keyword evidence="1" id="KW-0812">Transmembrane</keyword>
<dbReference type="RefSeq" id="WP_152942383.1">
    <property type="nucleotide sequence ID" value="NZ_CP045488.1"/>
</dbReference>
<protein>
    <submittedName>
        <fullName evidence="2">DUF2243 domain-containing protein</fullName>
    </submittedName>
</protein>
<keyword evidence="1" id="KW-0472">Membrane</keyword>
<evidence type="ECO:0000313" key="3">
    <source>
        <dbReference type="Proteomes" id="UP000326170"/>
    </source>
</evidence>
<evidence type="ECO:0000313" key="2">
    <source>
        <dbReference type="EMBL" id="QFU83458.1"/>
    </source>
</evidence>
<dbReference type="InterPro" id="IPR018719">
    <property type="entry name" value="DUF2243_membrane"/>
</dbReference>
<feature type="transmembrane region" description="Helical" evidence="1">
    <location>
        <begin position="132"/>
        <end position="151"/>
    </location>
</feature>
<dbReference type="AlphaFoldDB" id="A0A5P9P5Q1"/>
<gene>
    <name evidence="2" type="ORF">GCU68_13355</name>
</gene>
<accession>A0A5P9P5Q1</accession>
<dbReference type="GeneID" id="42302048"/>
<reference evidence="2 3" key="1">
    <citation type="journal article" date="2007" name="Int. J. Syst. Evol. Microbiol.">
        <title>Natronorubrum sulfidifaciens sp. nov., an extremely haloalkaliphilic archaeon isolated from Aiding salt lake in Xin-Jiang, China.</title>
        <authorList>
            <person name="Cui H.L."/>
            <person name="Tohty D."/>
            <person name="Liu H.C."/>
            <person name="Liu S.J."/>
            <person name="Oren A."/>
            <person name="Zhou P.J."/>
        </authorList>
    </citation>
    <scope>NUCLEOTIDE SEQUENCE [LARGE SCALE GENOMIC DNA]</scope>
    <source>
        <strain evidence="2 3">7-3</strain>
    </source>
</reference>
<keyword evidence="1" id="KW-1133">Transmembrane helix</keyword>
<proteinExistence type="predicted"/>
<feature type="transmembrane region" description="Helical" evidence="1">
    <location>
        <begin position="55"/>
        <end position="79"/>
    </location>
</feature>
<dbReference type="OrthoDB" id="241278at2157"/>
<sequence>MVAATSTRWRLLVSGGTVGFGFGAVIDAMIFHVTLQTHHLLSGFYDPYSLDGLRTNVMVDGLFLLVMLGVMVAGLGGLWRTVNGAAERFSTRYLVGAVVVGMGVFNVIDGVVSHYVLDIHNVVHGTEAWNPPWVAISVLLLVVGLGVLWTADGHRAP</sequence>
<feature type="transmembrane region" description="Helical" evidence="1">
    <location>
        <begin position="12"/>
        <end position="35"/>
    </location>
</feature>
<dbReference type="EMBL" id="CP045488">
    <property type="protein sequence ID" value="QFU83458.1"/>
    <property type="molecule type" value="Genomic_DNA"/>
</dbReference>
<dbReference type="Pfam" id="PF10002">
    <property type="entry name" value="DUF2243"/>
    <property type="match status" value="1"/>
</dbReference>
<keyword evidence="3" id="KW-1185">Reference proteome</keyword>